<dbReference type="OrthoDB" id="4206138at2759"/>
<feature type="region of interest" description="Disordered" evidence="1">
    <location>
        <begin position="127"/>
        <end position="189"/>
    </location>
</feature>
<feature type="region of interest" description="Disordered" evidence="1">
    <location>
        <begin position="218"/>
        <end position="243"/>
    </location>
</feature>
<gene>
    <name evidence="2" type="ORF">CIRG_08555</name>
</gene>
<sequence length="669" mass="74484">MWEMGFAQARQYLSRLYRRTPRKAAESESNRSESTTPFAPATINLAQKLELCASNTPKTLDLDIADQALAQRSQNNNNSSQVDVQKQHSSKYSVSAITVETPTDQAGQQSLSNISNIRCASSRHNKDSFLSVSQTPRSDELVPAKKLRRSPRAEALALRPNPDDQLTSRHTSNQSIFSEKSNTTVHRYPSKRCQSPIATLDAFISQRAIDPFSDSHAIRQASEGSSRHRSSQNTTDRGHNAELGSSHDFLISELKHGMHSVTLPAAPSGNHSISRIPSSSSDGTSRRILERKSTARREFARSKAFLAFNTSAPYFGLESLISPKMHTQTLATPAVNQPNSFLRRIRTAKSTLTIGRKKSVRQKLRRMKTLESLTAQYRPGSLTGRTLEDLSRLGGESILSKLPSRYFPGTLKLPTCIAATVNALITHGTALPFIHREPGKPELVNALYSYYAGQVLGAEKLKDKINKTMRPIDLPMEQINARERGRADKYMHVISTVLKHFLAEIPGGIFGSVRLFHALEGIYENEFSHMSSRYDPGRKHYLPEIAPSLAAKVRMIALAMMALTTDAQLELIFSIFGLLAVTADESHVMKQFHYDCLHPKLECDRCAGLTDSIQLGENFGHLLCGIREPESAVGCKTYQETHAANIATMLIILWKDISRQFCRWELIEA</sequence>
<dbReference type="Proteomes" id="UP000054565">
    <property type="component" value="Unassembled WGS sequence"/>
</dbReference>
<name>A0A0J6YNX4_COCIT</name>
<dbReference type="InterPro" id="IPR008936">
    <property type="entry name" value="Rho_GTPase_activation_prot"/>
</dbReference>
<dbReference type="EMBL" id="DS028098">
    <property type="protein sequence ID" value="KMP08874.1"/>
    <property type="molecule type" value="Genomic_DNA"/>
</dbReference>
<evidence type="ECO:0008006" key="4">
    <source>
        <dbReference type="Google" id="ProtNLM"/>
    </source>
</evidence>
<proteinExistence type="predicted"/>
<organism evidence="2 3">
    <name type="scientific">Coccidioides immitis RMSCC 2394</name>
    <dbReference type="NCBI Taxonomy" id="404692"/>
    <lineage>
        <taxon>Eukaryota</taxon>
        <taxon>Fungi</taxon>
        <taxon>Dikarya</taxon>
        <taxon>Ascomycota</taxon>
        <taxon>Pezizomycotina</taxon>
        <taxon>Eurotiomycetes</taxon>
        <taxon>Eurotiomycetidae</taxon>
        <taxon>Onygenales</taxon>
        <taxon>Onygenaceae</taxon>
        <taxon>Coccidioides</taxon>
    </lineage>
</organism>
<evidence type="ECO:0000313" key="3">
    <source>
        <dbReference type="Proteomes" id="UP000054565"/>
    </source>
</evidence>
<dbReference type="SUPFAM" id="SSF48350">
    <property type="entry name" value="GTPase activation domain, GAP"/>
    <property type="match status" value="1"/>
</dbReference>
<dbReference type="AlphaFoldDB" id="A0A0J6YNX4"/>
<dbReference type="STRING" id="404692.A0A0J6YNX4"/>
<feature type="compositionally biased region" description="Low complexity" evidence="1">
    <location>
        <begin position="272"/>
        <end position="283"/>
    </location>
</feature>
<evidence type="ECO:0000313" key="2">
    <source>
        <dbReference type="EMBL" id="KMP08874.1"/>
    </source>
</evidence>
<accession>A0A0J6YNX4</accession>
<feature type="compositionally biased region" description="Polar residues" evidence="1">
    <location>
        <begin position="164"/>
        <end position="185"/>
    </location>
</feature>
<protein>
    <recommendedName>
        <fullName evidence="4">Rho-GAP domain-containing protein</fullName>
    </recommendedName>
</protein>
<dbReference type="Gene3D" id="1.10.555.10">
    <property type="entry name" value="Rho GTPase activation protein"/>
    <property type="match status" value="1"/>
</dbReference>
<reference evidence="3" key="1">
    <citation type="journal article" date="2010" name="Genome Res.">
        <title>Population genomic sequencing of Coccidioides fungi reveals recent hybridization and transposon control.</title>
        <authorList>
            <person name="Neafsey D.E."/>
            <person name="Barker B.M."/>
            <person name="Sharpton T.J."/>
            <person name="Stajich J.E."/>
            <person name="Park D.J."/>
            <person name="Whiston E."/>
            <person name="Hung C.-Y."/>
            <person name="McMahan C."/>
            <person name="White J."/>
            <person name="Sykes S."/>
            <person name="Heiman D."/>
            <person name="Young S."/>
            <person name="Zeng Q."/>
            <person name="Abouelleil A."/>
            <person name="Aftuck L."/>
            <person name="Bessette D."/>
            <person name="Brown A."/>
            <person name="FitzGerald M."/>
            <person name="Lui A."/>
            <person name="Macdonald J.P."/>
            <person name="Priest M."/>
            <person name="Orbach M.J."/>
            <person name="Galgiani J.N."/>
            <person name="Kirkland T.N."/>
            <person name="Cole G.T."/>
            <person name="Birren B.W."/>
            <person name="Henn M.R."/>
            <person name="Taylor J.W."/>
            <person name="Rounsley S.D."/>
        </authorList>
    </citation>
    <scope>NUCLEOTIDE SEQUENCE [LARGE SCALE GENOMIC DNA]</scope>
    <source>
        <strain evidence="3">RMSCC 2394</strain>
    </source>
</reference>
<feature type="region of interest" description="Disordered" evidence="1">
    <location>
        <begin position="261"/>
        <end position="289"/>
    </location>
</feature>
<evidence type="ECO:0000256" key="1">
    <source>
        <dbReference type="SAM" id="MobiDB-lite"/>
    </source>
</evidence>